<gene>
    <name evidence="1" type="ORF">H671_2g6682</name>
</gene>
<name>A0A061IJE6_CRIGR</name>
<reference evidence="2" key="1">
    <citation type="journal article" date="2013" name="Nat. Biotechnol.">
        <title>Chinese hamster genome sequenced from sorted chromosomes.</title>
        <authorList>
            <person name="Brinkrolf K."/>
            <person name="Rupp O."/>
            <person name="Laux H."/>
            <person name="Kollin F."/>
            <person name="Ernst W."/>
            <person name="Linke B."/>
            <person name="Kofler R."/>
            <person name="Romand S."/>
            <person name="Hesse F."/>
            <person name="Budach W.E."/>
            <person name="Galosy S."/>
            <person name="Muller D."/>
            <person name="Noll T."/>
            <person name="Wienberg J."/>
            <person name="Jostock T."/>
            <person name="Leonard M."/>
            <person name="Grillari J."/>
            <person name="Tauch A."/>
            <person name="Goesmann A."/>
            <person name="Helk B."/>
            <person name="Mott J.E."/>
            <person name="Puhler A."/>
            <person name="Borth N."/>
        </authorList>
    </citation>
    <scope>NUCLEOTIDE SEQUENCE [LARGE SCALE GENOMIC DNA]</scope>
    <source>
        <strain evidence="2">17A/GY</strain>
    </source>
</reference>
<evidence type="ECO:0000313" key="2">
    <source>
        <dbReference type="Proteomes" id="UP000030759"/>
    </source>
</evidence>
<protein>
    <submittedName>
        <fullName evidence="1">Uncharacterized protein</fullName>
    </submittedName>
</protein>
<dbReference type="Proteomes" id="UP000030759">
    <property type="component" value="Unassembled WGS sequence"/>
</dbReference>
<accession>A0A061IJE6</accession>
<dbReference type="AlphaFoldDB" id="A0A061IJE6"/>
<dbReference type="EMBL" id="KE668772">
    <property type="protein sequence ID" value="ERE83475.1"/>
    <property type="molecule type" value="Genomic_DNA"/>
</dbReference>
<evidence type="ECO:0000313" key="1">
    <source>
        <dbReference type="EMBL" id="ERE83475.1"/>
    </source>
</evidence>
<sequence>MWLDKWLSTEGNPEKCALLIHSLNFSPKKAVATSPVLRIQGSSSSLLSHFADCKACLLSDSFRRLCAFPAPL</sequence>
<proteinExistence type="predicted"/>
<organism evidence="1 2">
    <name type="scientific">Cricetulus griseus</name>
    <name type="common">Chinese hamster</name>
    <name type="synonym">Cricetulus barabensis griseus</name>
    <dbReference type="NCBI Taxonomy" id="10029"/>
    <lineage>
        <taxon>Eukaryota</taxon>
        <taxon>Metazoa</taxon>
        <taxon>Chordata</taxon>
        <taxon>Craniata</taxon>
        <taxon>Vertebrata</taxon>
        <taxon>Euteleostomi</taxon>
        <taxon>Mammalia</taxon>
        <taxon>Eutheria</taxon>
        <taxon>Euarchontoglires</taxon>
        <taxon>Glires</taxon>
        <taxon>Rodentia</taxon>
        <taxon>Myomorpha</taxon>
        <taxon>Muroidea</taxon>
        <taxon>Cricetidae</taxon>
        <taxon>Cricetinae</taxon>
        <taxon>Cricetulus</taxon>
    </lineage>
</organism>